<evidence type="ECO:0000313" key="1">
    <source>
        <dbReference type="EMBL" id="MBW87523.1"/>
    </source>
</evidence>
<sequence>MIALALLHTGLILKLWIFFLSSLTAADVMNII</sequence>
<dbReference type="AlphaFoldDB" id="A0A2P2J226"/>
<proteinExistence type="predicted"/>
<accession>A0A2P2J226</accession>
<reference evidence="1" key="1">
    <citation type="submission" date="2018-02" db="EMBL/GenBank/DDBJ databases">
        <title>Rhizophora mucronata_Transcriptome.</title>
        <authorList>
            <person name="Meera S.P."/>
            <person name="Sreeshan A."/>
            <person name="Augustine A."/>
        </authorList>
    </citation>
    <scope>NUCLEOTIDE SEQUENCE</scope>
    <source>
        <tissue evidence="1">Leaf</tissue>
    </source>
</reference>
<name>A0A2P2J226_RHIMU</name>
<protein>
    <submittedName>
        <fullName evidence="1">Uncharacterized protein</fullName>
    </submittedName>
</protein>
<dbReference type="EMBL" id="GGEC01007040">
    <property type="protein sequence ID" value="MBW87523.1"/>
    <property type="molecule type" value="Transcribed_RNA"/>
</dbReference>
<organism evidence="1">
    <name type="scientific">Rhizophora mucronata</name>
    <name type="common">Asiatic mangrove</name>
    <dbReference type="NCBI Taxonomy" id="61149"/>
    <lineage>
        <taxon>Eukaryota</taxon>
        <taxon>Viridiplantae</taxon>
        <taxon>Streptophyta</taxon>
        <taxon>Embryophyta</taxon>
        <taxon>Tracheophyta</taxon>
        <taxon>Spermatophyta</taxon>
        <taxon>Magnoliopsida</taxon>
        <taxon>eudicotyledons</taxon>
        <taxon>Gunneridae</taxon>
        <taxon>Pentapetalae</taxon>
        <taxon>rosids</taxon>
        <taxon>fabids</taxon>
        <taxon>Malpighiales</taxon>
        <taxon>Rhizophoraceae</taxon>
        <taxon>Rhizophora</taxon>
    </lineage>
</organism>